<keyword evidence="3" id="KW-1185">Reference proteome</keyword>
<gene>
    <name evidence="2" type="ORF">MCOR_21383</name>
</gene>
<evidence type="ECO:0000313" key="2">
    <source>
        <dbReference type="EMBL" id="CAC5385884.1"/>
    </source>
</evidence>
<sequence length="221" mass="26740">MEHRWDRQCRYADLVQTNNTPKNQVRWGLICIQTSTSLSQLSFRTLLTLLKNVFVLINRYRDCLRQDAAKWEDYLKSERERKRNERINRTEEQKQIDGGRAKNRLRQREYKKRQEEKGIKPKPKENKVLTRSQKEEQRGYWRERQKICRSKKSSQKKRRIKERDRNYRRNVRTKDSSTQANEFHESDDKSTTTLSCYSKEAVRKSASRCHLPSHAEKFAET</sequence>
<protein>
    <submittedName>
        <fullName evidence="2">Uncharacterized protein</fullName>
    </submittedName>
</protein>
<reference evidence="2 3" key="1">
    <citation type="submission" date="2020-06" db="EMBL/GenBank/DDBJ databases">
        <authorList>
            <person name="Li R."/>
            <person name="Bekaert M."/>
        </authorList>
    </citation>
    <scope>NUCLEOTIDE SEQUENCE [LARGE SCALE GENOMIC DNA]</scope>
    <source>
        <strain evidence="3">wild</strain>
    </source>
</reference>
<name>A0A6J8BSN4_MYTCO</name>
<feature type="compositionally biased region" description="Basic and acidic residues" evidence="1">
    <location>
        <begin position="82"/>
        <end position="146"/>
    </location>
</feature>
<feature type="region of interest" description="Disordered" evidence="1">
    <location>
        <begin position="82"/>
        <end position="221"/>
    </location>
</feature>
<dbReference type="EMBL" id="CACVKT020003803">
    <property type="protein sequence ID" value="CAC5385884.1"/>
    <property type="molecule type" value="Genomic_DNA"/>
</dbReference>
<evidence type="ECO:0000256" key="1">
    <source>
        <dbReference type="SAM" id="MobiDB-lite"/>
    </source>
</evidence>
<evidence type="ECO:0000313" key="3">
    <source>
        <dbReference type="Proteomes" id="UP000507470"/>
    </source>
</evidence>
<dbReference type="Proteomes" id="UP000507470">
    <property type="component" value="Unassembled WGS sequence"/>
</dbReference>
<feature type="compositionally biased region" description="Basic and acidic residues" evidence="1">
    <location>
        <begin position="161"/>
        <end position="175"/>
    </location>
</feature>
<organism evidence="2 3">
    <name type="scientific">Mytilus coruscus</name>
    <name type="common">Sea mussel</name>
    <dbReference type="NCBI Taxonomy" id="42192"/>
    <lineage>
        <taxon>Eukaryota</taxon>
        <taxon>Metazoa</taxon>
        <taxon>Spiralia</taxon>
        <taxon>Lophotrochozoa</taxon>
        <taxon>Mollusca</taxon>
        <taxon>Bivalvia</taxon>
        <taxon>Autobranchia</taxon>
        <taxon>Pteriomorphia</taxon>
        <taxon>Mytilida</taxon>
        <taxon>Mytiloidea</taxon>
        <taxon>Mytilidae</taxon>
        <taxon>Mytilinae</taxon>
        <taxon>Mytilus</taxon>
    </lineage>
</organism>
<dbReference type="AlphaFoldDB" id="A0A6J8BSN4"/>
<feature type="compositionally biased region" description="Basic residues" evidence="1">
    <location>
        <begin position="147"/>
        <end position="160"/>
    </location>
</feature>
<accession>A0A6J8BSN4</accession>
<proteinExistence type="predicted"/>